<dbReference type="Proteomes" id="UP000262802">
    <property type="component" value="Chromosome"/>
</dbReference>
<organism evidence="1 2">
    <name type="scientific">Hymenobacter oligotrophus</name>
    <dbReference type="NCBI Taxonomy" id="2319843"/>
    <lineage>
        <taxon>Bacteria</taxon>
        <taxon>Pseudomonadati</taxon>
        <taxon>Bacteroidota</taxon>
        <taxon>Cytophagia</taxon>
        <taxon>Cytophagales</taxon>
        <taxon>Hymenobacteraceae</taxon>
        <taxon>Hymenobacter</taxon>
    </lineage>
</organism>
<dbReference type="KEGG" id="hyh:D3Y59_08880"/>
<name>A0A3B7QZ59_9BACT</name>
<protein>
    <submittedName>
        <fullName evidence="1">Uncharacterized protein</fullName>
    </submittedName>
</protein>
<dbReference type="EMBL" id="CP032317">
    <property type="protein sequence ID" value="AYA37154.1"/>
    <property type="molecule type" value="Genomic_DNA"/>
</dbReference>
<reference evidence="1 2" key="1">
    <citation type="submission" date="2018-09" db="EMBL/GenBank/DDBJ databases">
        <title>Hymenobacter medium sp. nov., isolated from R2A medium.</title>
        <authorList>
            <person name="Yingchao G."/>
        </authorList>
    </citation>
    <scope>NUCLEOTIDE SEQUENCE [LARGE SCALE GENOMIC DNA]</scope>
    <source>
        <strain evidence="2">sh-6</strain>
    </source>
</reference>
<sequence length="86" mass="9998">MKALFYCGAPKLRKRGLLRNYKLHHCFFVTGVRIGPFQALTNAYDEARRFAYYQVTRCGRANRNACVLRYSSGTLLYVPGQWVLFL</sequence>
<dbReference type="AlphaFoldDB" id="A0A3B7QZ59"/>
<keyword evidence="2" id="KW-1185">Reference proteome</keyword>
<accession>A0A3B7QZ59</accession>
<evidence type="ECO:0000313" key="1">
    <source>
        <dbReference type="EMBL" id="AYA37154.1"/>
    </source>
</evidence>
<evidence type="ECO:0000313" key="2">
    <source>
        <dbReference type="Proteomes" id="UP000262802"/>
    </source>
</evidence>
<proteinExistence type="predicted"/>
<gene>
    <name evidence="1" type="ORF">D3Y59_08880</name>
</gene>